<feature type="region of interest" description="Disordered" evidence="1">
    <location>
        <begin position="1"/>
        <end position="21"/>
    </location>
</feature>
<dbReference type="RefSeq" id="WP_046349048.1">
    <property type="nucleotide sequence ID" value="NZ_BBWU01000045.1"/>
</dbReference>
<name>A0A0E9MS53_9SPHN</name>
<feature type="compositionally biased region" description="Acidic residues" evidence="1">
    <location>
        <begin position="76"/>
        <end position="99"/>
    </location>
</feature>
<gene>
    <name evidence="2" type="ORF">SCH01S_45_01040</name>
</gene>
<dbReference type="EMBL" id="BBWU01000045">
    <property type="protein sequence ID" value="GAO40261.1"/>
    <property type="molecule type" value="Genomic_DNA"/>
</dbReference>
<organism evidence="2 3">
    <name type="scientific">Sphingomonas changbaiensis NBRC 104936</name>
    <dbReference type="NCBI Taxonomy" id="1219043"/>
    <lineage>
        <taxon>Bacteria</taxon>
        <taxon>Pseudomonadati</taxon>
        <taxon>Pseudomonadota</taxon>
        <taxon>Alphaproteobacteria</taxon>
        <taxon>Sphingomonadales</taxon>
        <taxon>Sphingomonadaceae</taxon>
        <taxon>Sphingomonas</taxon>
    </lineage>
</organism>
<reference evidence="2 3" key="1">
    <citation type="submission" date="2015-04" db="EMBL/GenBank/DDBJ databases">
        <title>Whole genome shotgun sequence of Sphingomonas changbaiensis NBRC 104936.</title>
        <authorList>
            <person name="Katano-Makiyama Y."/>
            <person name="Hosoyama A."/>
            <person name="Hashimoto M."/>
            <person name="Noguchi M."/>
            <person name="Tsuchikane K."/>
            <person name="Ohji S."/>
            <person name="Yamazoe A."/>
            <person name="Ichikawa N."/>
            <person name="Kimura A."/>
            <person name="Fujita N."/>
        </authorList>
    </citation>
    <scope>NUCLEOTIDE SEQUENCE [LARGE SCALE GENOMIC DNA]</scope>
    <source>
        <strain evidence="2 3">NBRC 104936</strain>
    </source>
</reference>
<dbReference type="AlphaFoldDB" id="A0A0E9MS53"/>
<proteinExistence type="predicted"/>
<keyword evidence="3" id="KW-1185">Reference proteome</keyword>
<evidence type="ECO:0000313" key="2">
    <source>
        <dbReference type="EMBL" id="GAO40261.1"/>
    </source>
</evidence>
<sequence>MDGRVEAKATDGEMEGLDDSQRAEVHEYEGGGPSDGDVLTDMTRDRGEDYVEDDRQAEFMPEEVDALGMTILSPEDLGDDVLDGDVDAELGEDDLDGDY</sequence>
<dbReference type="STRING" id="1219043.SCH01S_45_01040"/>
<evidence type="ECO:0000313" key="3">
    <source>
        <dbReference type="Proteomes" id="UP000033202"/>
    </source>
</evidence>
<accession>A0A0E9MS53</accession>
<feature type="region of interest" description="Disordered" evidence="1">
    <location>
        <begin position="75"/>
        <end position="99"/>
    </location>
</feature>
<protein>
    <submittedName>
        <fullName evidence="2">Uncharacterized protein</fullName>
    </submittedName>
</protein>
<feature type="compositionally biased region" description="Basic and acidic residues" evidence="1">
    <location>
        <begin position="1"/>
        <end position="11"/>
    </location>
</feature>
<comment type="caution">
    <text evidence="2">The sequence shown here is derived from an EMBL/GenBank/DDBJ whole genome shotgun (WGS) entry which is preliminary data.</text>
</comment>
<evidence type="ECO:0000256" key="1">
    <source>
        <dbReference type="SAM" id="MobiDB-lite"/>
    </source>
</evidence>
<dbReference type="Proteomes" id="UP000033202">
    <property type="component" value="Unassembled WGS sequence"/>
</dbReference>